<dbReference type="PANTHER" id="PTHR42942:SF1">
    <property type="entry name" value="ALKYLTRANSFERASE-LIKE PROTEIN 1"/>
    <property type="match status" value="1"/>
</dbReference>
<keyword evidence="3" id="KW-0489">Methyltransferase</keyword>
<evidence type="ECO:0000313" key="6">
    <source>
        <dbReference type="Proteomes" id="UP001156660"/>
    </source>
</evidence>
<dbReference type="OrthoDB" id="9132167at2"/>
<dbReference type="EMBL" id="MSCP01000001">
    <property type="protein sequence ID" value="PQJ93175.1"/>
    <property type="molecule type" value="Genomic_DNA"/>
</dbReference>
<dbReference type="CDD" id="cd06445">
    <property type="entry name" value="ATase"/>
    <property type="match status" value="1"/>
</dbReference>
<dbReference type="Proteomes" id="UP001156660">
    <property type="component" value="Unassembled WGS sequence"/>
</dbReference>
<reference evidence="3" key="1">
    <citation type="journal article" date="2014" name="Int. J. Syst. Evol. Microbiol.">
        <title>Complete genome of a new Firmicutes species belonging to the dominant human colonic microbiota ('Ruminococcus bicirculans') reveals two chromosomes and a selective capacity to utilize plant glucans.</title>
        <authorList>
            <consortium name="NISC Comparative Sequencing Program"/>
            <person name="Wegmann U."/>
            <person name="Louis P."/>
            <person name="Goesmann A."/>
            <person name="Henrissat B."/>
            <person name="Duncan S.H."/>
            <person name="Flint H.J."/>
        </authorList>
    </citation>
    <scope>NUCLEOTIDE SEQUENCE</scope>
    <source>
        <strain evidence="3">NBRC 105001</strain>
    </source>
</reference>
<comment type="caution">
    <text evidence="4">The sequence shown here is derived from an EMBL/GenBank/DDBJ whole genome shotgun (WGS) entry which is preliminary data.</text>
</comment>
<keyword evidence="6" id="KW-1185">Reference proteome</keyword>
<proteinExistence type="predicted"/>
<dbReference type="SUPFAM" id="SSF46767">
    <property type="entry name" value="Methylated DNA-protein cysteine methyltransferase, C-terminal domain"/>
    <property type="match status" value="1"/>
</dbReference>
<dbReference type="Pfam" id="PF01035">
    <property type="entry name" value="DNA_binding_1"/>
    <property type="match status" value="1"/>
</dbReference>
<dbReference type="AlphaFoldDB" id="A0A2S7XHI7"/>
<reference evidence="3" key="4">
    <citation type="submission" date="2023-01" db="EMBL/GenBank/DDBJ databases">
        <title>Draft genome sequence of Aliivibrio sifiae strain NBRC 105001.</title>
        <authorList>
            <person name="Sun Q."/>
            <person name="Mori K."/>
        </authorList>
    </citation>
    <scope>NUCLEOTIDE SEQUENCE</scope>
    <source>
        <strain evidence="3">NBRC 105001</strain>
    </source>
</reference>
<dbReference type="GO" id="GO:0008168">
    <property type="term" value="F:methyltransferase activity"/>
    <property type="evidence" value="ECO:0007669"/>
    <property type="project" value="UniProtKB-KW"/>
</dbReference>
<name>A0A2S7XHI7_9GAMM</name>
<dbReference type="PANTHER" id="PTHR42942">
    <property type="entry name" value="6-O-METHYLGUANINE DNA METHYLTRANSFERASE"/>
    <property type="match status" value="1"/>
</dbReference>
<dbReference type="InterPro" id="IPR036217">
    <property type="entry name" value="MethylDNA_cys_MeTrfase_DNAb"/>
</dbReference>
<reference evidence="4 5" key="2">
    <citation type="submission" date="2016-12" db="EMBL/GenBank/DDBJ databases">
        <title>Diversity of luminous bacteria.</title>
        <authorList>
            <person name="Yoshizawa S."/>
            <person name="Kogure K."/>
        </authorList>
    </citation>
    <scope>NUCLEOTIDE SEQUENCE [LARGE SCALE GENOMIC DNA]</scope>
    <source>
        <strain evidence="4 5">NBRC 105001</strain>
    </source>
</reference>
<evidence type="ECO:0000256" key="1">
    <source>
        <dbReference type="ARBA" id="ARBA00022763"/>
    </source>
</evidence>
<dbReference type="Gene3D" id="1.10.10.10">
    <property type="entry name" value="Winged helix-like DNA-binding domain superfamily/Winged helix DNA-binding domain"/>
    <property type="match status" value="1"/>
</dbReference>
<evidence type="ECO:0000259" key="2">
    <source>
        <dbReference type="Pfam" id="PF01035"/>
    </source>
</evidence>
<evidence type="ECO:0000313" key="3">
    <source>
        <dbReference type="EMBL" id="GLR76010.1"/>
    </source>
</evidence>
<evidence type="ECO:0000313" key="4">
    <source>
        <dbReference type="EMBL" id="PQJ93175.1"/>
    </source>
</evidence>
<sequence>MNEFIQSIYTNLHYVPKGRVITYGQLAKLAGFPNHSRHVGKTLAKLPKDSKLPWYRVVNSQGKISLQGEQFKVQKGKLEEEGIIIREDGKILHFKKVVMP</sequence>
<keyword evidence="1" id="KW-0227">DNA damage</keyword>
<dbReference type="GO" id="GO:0006281">
    <property type="term" value="P:DNA repair"/>
    <property type="evidence" value="ECO:0007669"/>
    <property type="project" value="InterPro"/>
</dbReference>
<gene>
    <name evidence="4" type="ORF">BTO23_03505</name>
    <name evidence="3" type="ORF">GCM10007855_28840</name>
</gene>
<dbReference type="InterPro" id="IPR036388">
    <property type="entry name" value="WH-like_DNA-bd_sf"/>
</dbReference>
<organism evidence="4 5">
    <name type="scientific">Aliivibrio sifiae</name>
    <dbReference type="NCBI Taxonomy" id="566293"/>
    <lineage>
        <taxon>Bacteria</taxon>
        <taxon>Pseudomonadati</taxon>
        <taxon>Pseudomonadota</taxon>
        <taxon>Gammaproteobacteria</taxon>
        <taxon>Vibrionales</taxon>
        <taxon>Vibrionaceae</taxon>
        <taxon>Aliivibrio</taxon>
    </lineage>
</organism>
<dbReference type="GO" id="GO:0032259">
    <property type="term" value="P:methylation"/>
    <property type="evidence" value="ECO:0007669"/>
    <property type="project" value="UniProtKB-KW"/>
</dbReference>
<dbReference type="InterPro" id="IPR014048">
    <property type="entry name" value="MethylDNA_cys_MeTrfase_DNA-bd"/>
</dbReference>
<keyword evidence="3" id="KW-0808">Transferase</keyword>
<accession>A0A2S7XHI7</accession>
<evidence type="ECO:0000313" key="5">
    <source>
        <dbReference type="Proteomes" id="UP000239273"/>
    </source>
</evidence>
<protein>
    <submittedName>
        <fullName evidence="3">O6-methylguanine-DNA methyltransferase</fullName>
    </submittedName>
</protein>
<dbReference type="Proteomes" id="UP000239273">
    <property type="component" value="Unassembled WGS sequence"/>
</dbReference>
<feature type="domain" description="Methylated-DNA-[protein]-cysteine S-methyltransferase DNA binding" evidence="2">
    <location>
        <begin position="3"/>
        <end position="83"/>
    </location>
</feature>
<dbReference type="RefSeq" id="WP_060991291.1">
    <property type="nucleotide sequence ID" value="NZ_BSOU01000007.1"/>
</dbReference>
<dbReference type="InterPro" id="IPR052520">
    <property type="entry name" value="ATL_DNA_repair"/>
</dbReference>
<dbReference type="EMBL" id="BSOU01000007">
    <property type="protein sequence ID" value="GLR76010.1"/>
    <property type="molecule type" value="Genomic_DNA"/>
</dbReference>
<reference evidence="6" key="3">
    <citation type="journal article" date="2019" name="Int. J. Syst. Evol. Microbiol.">
        <title>The Global Catalogue of Microorganisms (GCM) 10K type strain sequencing project: providing services to taxonomists for standard genome sequencing and annotation.</title>
        <authorList>
            <consortium name="The Broad Institute Genomics Platform"/>
            <consortium name="The Broad Institute Genome Sequencing Center for Infectious Disease"/>
            <person name="Wu L."/>
            <person name="Ma J."/>
        </authorList>
    </citation>
    <scope>NUCLEOTIDE SEQUENCE [LARGE SCALE GENOMIC DNA]</scope>
    <source>
        <strain evidence="6">NBRC 105001</strain>
    </source>
</reference>